<dbReference type="RefSeq" id="XP_001833350.1">
    <property type="nucleotide sequence ID" value="XM_001833298.1"/>
</dbReference>
<gene>
    <name evidence="3" type="ORF">CC1G_11927</name>
</gene>
<dbReference type="VEuPathDB" id="FungiDB:CC1G_11927"/>
<keyword evidence="1" id="KW-0378">Hydrolase</keyword>
<dbReference type="InterPro" id="IPR050300">
    <property type="entry name" value="GDXG_lipolytic_enzyme"/>
</dbReference>
<dbReference type="Proteomes" id="UP000001861">
    <property type="component" value="Unassembled WGS sequence"/>
</dbReference>
<evidence type="ECO:0000259" key="2">
    <source>
        <dbReference type="Pfam" id="PF20434"/>
    </source>
</evidence>
<accession>A8NFR4</accession>
<dbReference type="OMA" id="DHYDIMK"/>
<dbReference type="GeneID" id="6009852"/>
<keyword evidence="4" id="KW-1185">Reference proteome</keyword>
<dbReference type="OrthoDB" id="6495301at2759"/>
<dbReference type="GO" id="GO:0016787">
    <property type="term" value="F:hydrolase activity"/>
    <property type="evidence" value="ECO:0007669"/>
    <property type="project" value="UniProtKB-KW"/>
</dbReference>
<evidence type="ECO:0000313" key="4">
    <source>
        <dbReference type="Proteomes" id="UP000001861"/>
    </source>
</evidence>
<protein>
    <recommendedName>
        <fullName evidence="2">BD-FAE-like domain-containing protein</fullName>
    </recommendedName>
</protein>
<dbReference type="InterPro" id="IPR029058">
    <property type="entry name" value="AB_hydrolase_fold"/>
</dbReference>
<dbReference type="EMBL" id="AACS02000002">
    <property type="protein sequence ID" value="EAU88455.1"/>
    <property type="molecule type" value="Genomic_DNA"/>
</dbReference>
<dbReference type="InParanoid" id="A8NFR4"/>
<dbReference type="SUPFAM" id="SSF53474">
    <property type="entry name" value="alpha/beta-Hydrolases"/>
    <property type="match status" value="1"/>
</dbReference>
<dbReference type="Gene3D" id="3.40.50.1820">
    <property type="entry name" value="alpha/beta hydrolase"/>
    <property type="match status" value="1"/>
</dbReference>
<proteinExistence type="predicted"/>
<dbReference type="PANTHER" id="PTHR48081:SF33">
    <property type="entry name" value="KYNURENINE FORMAMIDASE"/>
    <property type="match status" value="1"/>
</dbReference>
<reference evidence="3 4" key="1">
    <citation type="journal article" date="2010" name="Proc. Natl. Acad. Sci. U.S.A.">
        <title>Insights into evolution of multicellular fungi from the assembled chromosomes of the mushroom Coprinopsis cinerea (Coprinus cinereus).</title>
        <authorList>
            <person name="Stajich J.E."/>
            <person name="Wilke S.K."/>
            <person name="Ahren D."/>
            <person name="Au C.H."/>
            <person name="Birren B.W."/>
            <person name="Borodovsky M."/>
            <person name="Burns C."/>
            <person name="Canback B."/>
            <person name="Casselton L.A."/>
            <person name="Cheng C.K."/>
            <person name="Deng J."/>
            <person name="Dietrich F.S."/>
            <person name="Fargo D.C."/>
            <person name="Farman M.L."/>
            <person name="Gathman A.C."/>
            <person name="Goldberg J."/>
            <person name="Guigo R."/>
            <person name="Hoegger P.J."/>
            <person name="Hooker J.B."/>
            <person name="Huggins A."/>
            <person name="James T.Y."/>
            <person name="Kamada T."/>
            <person name="Kilaru S."/>
            <person name="Kodira C."/>
            <person name="Kues U."/>
            <person name="Kupfer D."/>
            <person name="Kwan H.S."/>
            <person name="Lomsadze A."/>
            <person name="Li W."/>
            <person name="Lilly W.W."/>
            <person name="Ma L.J."/>
            <person name="Mackey A.J."/>
            <person name="Manning G."/>
            <person name="Martin F."/>
            <person name="Muraguchi H."/>
            <person name="Natvig D.O."/>
            <person name="Palmerini H."/>
            <person name="Ramesh M.A."/>
            <person name="Rehmeyer C.J."/>
            <person name="Roe B.A."/>
            <person name="Shenoy N."/>
            <person name="Stanke M."/>
            <person name="Ter-Hovhannisyan V."/>
            <person name="Tunlid A."/>
            <person name="Velagapudi R."/>
            <person name="Vision T.J."/>
            <person name="Zeng Q."/>
            <person name="Zolan M.E."/>
            <person name="Pukkila P.J."/>
        </authorList>
    </citation>
    <scope>NUCLEOTIDE SEQUENCE [LARGE SCALE GENOMIC DNA]</scope>
    <source>
        <strain evidence="4">Okayama-7 / 130 / ATCC MYA-4618 / FGSC 9003</strain>
    </source>
</reference>
<dbReference type="InterPro" id="IPR049492">
    <property type="entry name" value="BD-FAE-like_dom"/>
</dbReference>
<organism evidence="3 4">
    <name type="scientific">Coprinopsis cinerea (strain Okayama-7 / 130 / ATCC MYA-4618 / FGSC 9003)</name>
    <name type="common">Inky cap fungus</name>
    <name type="synonym">Hormographiella aspergillata</name>
    <dbReference type="NCBI Taxonomy" id="240176"/>
    <lineage>
        <taxon>Eukaryota</taxon>
        <taxon>Fungi</taxon>
        <taxon>Dikarya</taxon>
        <taxon>Basidiomycota</taxon>
        <taxon>Agaricomycotina</taxon>
        <taxon>Agaricomycetes</taxon>
        <taxon>Agaricomycetidae</taxon>
        <taxon>Agaricales</taxon>
        <taxon>Agaricineae</taxon>
        <taxon>Psathyrellaceae</taxon>
        <taxon>Coprinopsis</taxon>
    </lineage>
</organism>
<evidence type="ECO:0000313" key="3">
    <source>
        <dbReference type="EMBL" id="EAU88455.1"/>
    </source>
</evidence>
<feature type="domain" description="BD-FAE-like" evidence="2">
    <location>
        <begin position="30"/>
        <end position="236"/>
    </location>
</feature>
<dbReference type="eggNOG" id="ENOG502S28Q">
    <property type="taxonomic scope" value="Eukaryota"/>
</dbReference>
<sequence length="292" mass="32601">MAMITVLGVPYTAAHSDRFLQFDGYAVQGSVQRPVLVFVHGGAWRSEDKADHAALAQSLALATNCPVLVPNYRLTSKTISDLRHPAHAQDILHFLEFLLDWRPLEFPELAAAMDPKNLYLIGHSCSAHMLASIILDSDFVTPTLAPSAKLLKAVKAVIFSEGIYDLDSLVERFPNYRAWFIDEAFGAQSSYSQFNVNQYQLRKGLGDDGRPASWLIIHSKGDDLIDVGQSKAMLAHLRQLYAEQADTFVHHDLDRLTAGHDDILRGDQGYVDIVKLFLQRVDTMLREPQSVV</sequence>
<dbReference type="STRING" id="240176.A8NFR4"/>
<dbReference type="KEGG" id="cci:CC1G_11927"/>
<dbReference type="PANTHER" id="PTHR48081">
    <property type="entry name" value="AB HYDROLASE SUPERFAMILY PROTEIN C4A8.06C"/>
    <property type="match status" value="1"/>
</dbReference>
<dbReference type="AlphaFoldDB" id="A8NFR4"/>
<comment type="caution">
    <text evidence="3">The sequence shown here is derived from an EMBL/GenBank/DDBJ whole genome shotgun (WGS) entry which is preliminary data.</text>
</comment>
<name>A8NFR4_COPC7</name>
<dbReference type="Pfam" id="PF20434">
    <property type="entry name" value="BD-FAE"/>
    <property type="match status" value="1"/>
</dbReference>
<evidence type="ECO:0000256" key="1">
    <source>
        <dbReference type="ARBA" id="ARBA00022801"/>
    </source>
</evidence>